<evidence type="ECO:0000256" key="5">
    <source>
        <dbReference type="ARBA" id="ARBA00048200"/>
    </source>
</evidence>
<dbReference type="PANTHER" id="PTHR10491">
    <property type="entry name" value="DTDP-4-DEHYDRORHAMNOSE REDUCTASE"/>
    <property type="match status" value="1"/>
</dbReference>
<dbReference type="Proteomes" id="UP000252733">
    <property type="component" value="Unassembled WGS sequence"/>
</dbReference>
<dbReference type="Pfam" id="PF04321">
    <property type="entry name" value="RmlD_sub_bind"/>
    <property type="match status" value="1"/>
</dbReference>
<comment type="catalytic activity">
    <reaction evidence="5">
        <text>dTDP-beta-L-rhamnose + NADP(+) = dTDP-4-dehydro-beta-L-rhamnose + NADPH + H(+)</text>
        <dbReference type="Rhea" id="RHEA:21796"/>
        <dbReference type="ChEBI" id="CHEBI:15378"/>
        <dbReference type="ChEBI" id="CHEBI:57510"/>
        <dbReference type="ChEBI" id="CHEBI:57783"/>
        <dbReference type="ChEBI" id="CHEBI:58349"/>
        <dbReference type="ChEBI" id="CHEBI:62830"/>
        <dbReference type="EC" id="1.1.1.133"/>
    </reaction>
</comment>
<dbReference type="Gene3D" id="3.90.25.10">
    <property type="entry name" value="UDP-galactose 4-epimerase, domain 1"/>
    <property type="match status" value="1"/>
</dbReference>
<dbReference type="OrthoDB" id="9803892at2"/>
<dbReference type="Gene3D" id="3.40.50.720">
    <property type="entry name" value="NAD(P)-binding Rossmann-like Domain"/>
    <property type="match status" value="1"/>
</dbReference>
<evidence type="ECO:0000256" key="2">
    <source>
        <dbReference type="ARBA" id="ARBA00010944"/>
    </source>
</evidence>
<dbReference type="GO" id="GO:0005829">
    <property type="term" value="C:cytosol"/>
    <property type="evidence" value="ECO:0007669"/>
    <property type="project" value="TreeGrafter"/>
</dbReference>
<dbReference type="InterPro" id="IPR036291">
    <property type="entry name" value="NAD(P)-bd_dom_sf"/>
</dbReference>
<evidence type="ECO:0000256" key="7">
    <source>
        <dbReference type="SAM" id="MobiDB-lite"/>
    </source>
</evidence>
<reference evidence="9 10" key="1">
    <citation type="submission" date="2018-07" db="EMBL/GenBank/DDBJ databases">
        <title>Freshwater and sediment microbial communities from various areas in North America, analyzing microbe dynamics in response to fracking.</title>
        <authorList>
            <person name="Lamendella R."/>
        </authorList>
    </citation>
    <scope>NUCLEOTIDE SEQUENCE [LARGE SCALE GENOMIC DNA]</scope>
    <source>
        <strain evidence="9 10">160A</strain>
    </source>
</reference>
<feature type="domain" description="RmlD-like substrate binding" evidence="8">
    <location>
        <begin position="3"/>
        <end position="288"/>
    </location>
</feature>
<dbReference type="EC" id="1.1.1.133" evidence="3 6"/>
<dbReference type="InterPro" id="IPR029903">
    <property type="entry name" value="RmlD-like-bd"/>
</dbReference>
<protein>
    <recommendedName>
        <fullName evidence="4 6">dTDP-4-dehydrorhamnose reductase</fullName>
        <ecNumber evidence="3 6">1.1.1.133</ecNumber>
    </recommendedName>
</protein>
<dbReference type="NCBIfam" id="TIGR01214">
    <property type="entry name" value="rmlD"/>
    <property type="match status" value="1"/>
</dbReference>
<comment type="function">
    <text evidence="6">Catalyzes the reduction of dTDP-6-deoxy-L-lyxo-4-hexulose to yield dTDP-L-rhamnose.</text>
</comment>
<comment type="pathway">
    <text evidence="1 6">Carbohydrate biosynthesis; dTDP-L-rhamnose biosynthesis.</text>
</comment>
<dbReference type="EMBL" id="QPIZ01000028">
    <property type="protein sequence ID" value="RCW29429.1"/>
    <property type="molecule type" value="Genomic_DNA"/>
</dbReference>
<proteinExistence type="inferred from homology"/>
<feature type="region of interest" description="Disordered" evidence="7">
    <location>
        <begin position="112"/>
        <end position="134"/>
    </location>
</feature>
<gene>
    <name evidence="9" type="ORF">DFO77_12829</name>
</gene>
<organism evidence="9 10">
    <name type="scientific">Marinilabilia salmonicolor</name>
    <dbReference type="NCBI Taxonomy" id="989"/>
    <lineage>
        <taxon>Bacteria</taxon>
        <taxon>Pseudomonadati</taxon>
        <taxon>Bacteroidota</taxon>
        <taxon>Bacteroidia</taxon>
        <taxon>Marinilabiliales</taxon>
        <taxon>Marinilabiliaceae</taxon>
        <taxon>Marinilabilia</taxon>
    </lineage>
</organism>
<dbReference type="InterPro" id="IPR005913">
    <property type="entry name" value="dTDP_dehydrorham_reduct"/>
</dbReference>
<dbReference type="CDD" id="cd05254">
    <property type="entry name" value="dTDP_HR_like_SDR_e"/>
    <property type="match status" value="1"/>
</dbReference>
<dbReference type="GO" id="GO:0019305">
    <property type="term" value="P:dTDP-rhamnose biosynthetic process"/>
    <property type="evidence" value="ECO:0007669"/>
    <property type="project" value="UniProtKB-UniPathway"/>
</dbReference>
<evidence type="ECO:0000313" key="9">
    <source>
        <dbReference type="EMBL" id="RCW29429.1"/>
    </source>
</evidence>
<dbReference type="UniPathway" id="UPA00124"/>
<evidence type="ECO:0000256" key="3">
    <source>
        <dbReference type="ARBA" id="ARBA00012929"/>
    </source>
</evidence>
<sequence>MKKILIIGGEGQLGSTLTEQSDKIKWGEFSHTTVDTLDLMDSSAIRNYFKTKTFDFIINCTAYTAVDRAETDAVAAWRLNAEAPGELAAEAARMGAHFVHISTDYVFGGTHSRPLKPEDSKTPDSVYGKSKLQGEEDVLRQQPQSIIIRTSWLYSVYGKNFLKTMLQLGKERDSLNVVFDQVGTPTLADDLANTILSIIEKVIKGEKQFTPGVYHFSNEGVCSWYDFTKAIFHETGISCNVLPVESDQFPTAAPRPSFSVMDKSKIKQTFDIEIPHWQDSLRKCIKKLDDATTGEFPN</sequence>
<dbReference type="RefSeq" id="WP_106154214.1">
    <property type="nucleotide sequence ID" value="NZ_PVTS01000017.1"/>
</dbReference>
<dbReference type="STRING" id="1168289.GCA_000259075_03330"/>
<evidence type="ECO:0000256" key="1">
    <source>
        <dbReference type="ARBA" id="ARBA00004781"/>
    </source>
</evidence>
<keyword evidence="10" id="KW-1185">Reference proteome</keyword>
<comment type="caution">
    <text evidence="9">The sequence shown here is derived from an EMBL/GenBank/DDBJ whole genome shotgun (WGS) entry which is preliminary data.</text>
</comment>
<evidence type="ECO:0000256" key="4">
    <source>
        <dbReference type="ARBA" id="ARBA00017099"/>
    </source>
</evidence>
<dbReference type="AlphaFoldDB" id="A0A2T0XAV8"/>
<dbReference type="SUPFAM" id="SSF51735">
    <property type="entry name" value="NAD(P)-binding Rossmann-fold domains"/>
    <property type="match status" value="1"/>
</dbReference>
<keyword evidence="6" id="KW-0521">NADP</keyword>
<name>A0A2T0XAV8_9BACT</name>
<comment type="similarity">
    <text evidence="2 6">Belongs to the dTDP-4-dehydrorhamnose reductase family.</text>
</comment>
<evidence type="ECO:0000313" key="10">
    <source>
        <dbReference type="Proteomes" id="UP000252733"/>
    </source>
</evidence>
<accession>A0A2T0XAV8</accession>
<keyword evidence="6" id="KW-0560">Oxidoreductase</keyword>
<dbReference type="GO" id="GO:0008831">
    <property type="term" value="F:dTDP-4-dehydrorhamnose reductase activity"/>
    <property type="evidence" value="ECO:0007669"/>
    <property type="project" value="UniProtKB-EC"/>
</dbReference>
<evidence type="ECO:0000259" key="8">
    <source>
        <dbReference type="Pfam" id="PF04321"/>
    </source>
</evidence>
<dbReference type="PANTHER" id="PTHR10491:SF4">
    <property type="entry name" value="METHIONINE ADENOSYLTRANSFERASE 2 SUBUNIT BETA"/>
    <property type="match status" value="1"/>
</dbReference>
<evidence type="ECO:0000256" key="6">
    <source>
        <dbReference type="RuleBase" id="RU364082"/>
    </source>
</evidence>